<keyword evidence="2" id="KW-0489">Methyltransferase</keyword>
<gene>
    <name evidence="2" type="ORF">FYJ83_11200</name>
</gene>
<accession>A0A6N7XKD0</accession>
<dbReference type="Pfam" id="PF13847">
    <property type="entry name" value="Methyltransf_31"/>
    <property type="match status" value="1"/>
</dbReference>
<dbReference type="GO" id="GO:0008168">
    <property type="term" value="F:methyltransferase activity"/>
    <property type="evidence" value="ECO:0007669"/>
    <property type="project" value="UniProtKB-KW"/>
</dbReference>
<dbReference type="CDD" id="cd02440">
    <property type="entry name" value="AdoMet_MTases"/>
    <property type="match status" value="1"/>
</dbReference>
<dbReference type="Proteomes" id="UP000469523">
    <property type="component" value="Unassembled WGS sequence"/>
</dbReference>
<dbReference type="GO" id="GO:0032259">
    <property type="term" value="P:methylation"/>
    <property type="evidence" value="ECO:0007669"/>
    <property type="project" value="UniProtKB-KW"/>
</dbReference>
<keyword evidence="2" id="KW-0808">Transferase</keyword>
<name>A0A6N7XKD0_9FIRM</name>
<comment type="caution">
    <text evidence="2">The sequence shown here is derived from an EMBL/GenBank/DDBJ whole genome shotgun (WGS) entry which is preliminary data.</text>
</comment>
<protein>
    <submittedName>
        <fullName evidence="2">Class I SAM-dependent methyltransferase</fullName>
    </submittedName>
</protein>
<dbReference type="Gene3D" id="3.40.50.150">
    <property type="entry name" value="Vaccinia Virus protein VP39"/>
    <property type="match status" value="1"/>
</dbReference>
<proteinExistence type="predicted"/>
<dbReference type="AlphaFoldDB" id="A0A6N7XKD0"/>
<dbReference type="PANTHER" id="PTHR43861">
    <property type="entry name" value="TRANS-ACONITATE 2-METHYLTRANSFERASE-RELATED"/>
    <property type="match status" value="1"/>
</dbReference>
<dbReference type="RefSeq" id="WP_154440652.1">
    <property type="nucleotide sequence ID" value="NZ_JAHLPJ010000001.1"/>
</dbReference>
<evidence type="ECO:0000259" key="1">
    <source>
        <dbReference type="Pfam" id="PF13847"/>
    </source>
</evidence>
<organism evidence="2 3">
    <name type="scientific">Tissierella pigra</name>
    <dbReference type="NCBI Taxonomy" id="2607614"/>
    <lineage>
        <taxon>Bacteria</taxon>
        <taxon>Bacillati</taxon>
        <taxon>Bacillota</taxon>
        <taxon>Tissierellia</taxon>
        <taxon>Tissierellales</taxon>
        <taxon>Tissierellaceae</taxon>
        <taxon>Tissierella</taxon>
    </lineage>
</organism>
<dbReference type="SUPFAM" id="SSF53335">
    <property type="entry name" value="S-adenosyl-L-methionine-dependent methyltransferases"/>
    <property type="match status" value="1"/>
</dbReference>
<dbReference type="InterPro" id="IPR029063">
    <property type="entry name" value="SAM-dependent_MTases_sf"/>
</dbReference>
<feature type="domain" description="Methyltransferase" evidence="1">
    <location>
        <begin position="35"/>
        <end position="160"/>
    </location>
</feature>
<dbReference type="InterPro" id="IPR025714">
    <property type="entry name" value="Methyltranfer_dom"/>
</dbReference>
<sequence length="196" mass="22550">MKSQKDFFNNIANTWDEVCNHNMIKVEYILDLIDIKKGSHVLDVGTGTGVLIPSLSQKVGKLGRVKAVDIAEKMIEVAKEKNKYENIVFECTDILENNEIESYDYIICYSMFPHFQDRKEEAVCKLAKKLKENGRLIICHSQSREDINNLHKSADETVKEDNLPTMKTMESFFSKAGLKILEEVDNEDMFIIMGYK</sequence>
<dbReference type="EMBL" id="VUNQ01000023">
    <property type="protein sequence ID" value="MSU02036.1"/>
    <property type="molecule type" value="Genomic_DNA"/>
</dbReference>
<evidence type="ECO:0000313" key="2">
    <source>
        <dbReference type="EMBL" id="MSU02036.1"/>
    </source>
</evidence>
<keyword evidence="3" id="KW-1185">Reference proteome</keyword>
<reference evidence="2 3" key="1">
    <citation type="submission" date="2019-09" db="EMBL/GenBank/DDBJ databases">
        <title>In-depth cultivation of the pig gut microbiome towards novel bacterial diversity and tailored functional studies.</title>
        <authorList>
            <person name="Wylensek D."/>
            <person name="Hitch T.C.A."/>
            <person name="Clavel T."/>
        </authorList>
    </citation>
    <scope>NUCLEOTIDE SEQUENCE [LARGE SCALE GENOMIC DNA]</scope>
    <source>
        <strain evidence="2 3">WCA3-693-APC-4?</strain>
    </source>
</reference>
<evidence type="ECO:0000313" key="3">
    <source>
        <dbReference type="Proteomes" id="UP000469523"/>
    </source>
</evidence>